<comment type="caution">
    <text evidence="5">Lacks conserved residue(s) required for the propagation of feature annotation.</text>
</comment>
<name>A0A0P4VP68_9HEMI</name>
<dbReference type="SMART" id="SM00018">
    <property type="entry name" value="PD"/>
    <property type="match status" value="1"/>
</dbReference>
<keyword evidence="6" id="KW-0326">Glycosidase</keyword>
<reference evidence="8" key="1">
    <citation type="journal article" date="2016" name="PLoS Negl. Trop. Dis.">
        <title>A Deep Insight into the Sialome of Rhodnius neglectus, a Vector of Chagas Disease.</title>
        <authorList>
            <person name="Santiago P.B."/>
            <person name="Assumpcao T.C."/>
            <person name="Araujo C.N."/>
            <person name="Bastos I.M."/>
            <person name="Neves D."/>
            <person name="Silva I.G."/>
            <person name="Charneau S."/>
            <person name="Queiroz R.M."/>
            <person name="Raiol T."/>
            <person name="Oliveira J.V."/>
            <person name="Sousa M.V."/>
            <person name="Calvo E."/>
            <person name="Ribeiro J.M."/>
            <person name="Santana J.M."/>
        </authorList>
    </citation>
    <scope>NUCLEOTIDE SEQUENCE</scope>
    <source>
        <tissue evidence="8">Salivary glands</tissue>
    </source>
</reference>
<dbReference type="SUPFAM" id="SSF57492">
    <property type="entry name" value="Trefoil"/>
    <property type="match status" value="1"/>
</dbReference>
<feature type="non-terminal residue" evidence="8">
    <location>
        <position position="1"/>
    </location>
</feature>
<keyword evidence="6" id="KW-0378">Hydrolase</keyword>
<dbReference type="Gene3D" id="4.10.110.10">
    <property type="entry name" value="Spasmolytic Protein, domain 1"/>
    <property type="match status" value="1"/>
</dbReference>
<dbReference type="AlphaFoldDB" id="A0A0P4VP68"/>
<dbReference type="SUPFAM" id="SSF74650">
    <property type="entry name" value="Galactose mutarotase-like"/>
    <property type="match status" value="1"/>
</dbReference>
<dbReference type="PROSITE" id="PS00025">
    <property type="entry name" value="P_TREFOIL_1"/>
    <property type="match status" value="1"/>
</dbReference>
<proteinExistence type="evidence at transcript level"/>
<dbReference type="InterPro" id="IPR000519">
    <property type="entry name" value="P_trefoil_dom"/>
</dbReference>
<comment type="subcellular location">
    <subcellularLocation>
        <location evidence="1">Endomembrane system</location>
    </subcellularLocation>
</comment>
<evidence type="ECO:0000256" key="3">
    <source>
        <dbReference type="ARBA" id="ARBA00023136"/>
    </source>
</evidence>
<evidence type="ECO:0000313" key="8">
    <source>
        <dbReference type="EMBL" id="JAI54141.1"/>
    </source>
</evidence>
<protein>
    <submittedName>
        <fullName evidence="8">Putative lysosomal alpha-glucosidase-like protein</fullName>
    </submittedName>
</protein>
<evidence type="ECO:0000256" key="4">
    <source>
        <dbReference type="ARBA" id="ARBA00023157"/>
    </source>
</evidence>
<evidence type="ECO:0000256" key="1">
    <source>
        <dbReference type="ARBA" id="ARBA00004308"/>
    </source>
</evidence>
<dbReference type="Gene3D" id="2.60.40.1180">
    <property type="entry name" value="Golgi alpha-mannosidase II"/>
    <property type="match status" value="2"/>
</dbReference>
<dbReference type="Gene3D" id="3.20.20.80">
    <property type="entry name" value="Glycosidases"/>
    <property type="match status" value="1"/>
</dbReference>
<dbReference type="SUPFAM" id="SSF51011">
    <property type="entry name" value="Glycosyl hydrolase domain"/>
    <property type="match status" value="1"/>
</dbReference>
<evidence type="ECO:0000259" key="7">
    <source>
        <dbReference type="PROSITE" id="PS51448"/>
    </source>
</evidence>
<evidence type="ECO:0000256" key="6">
    <source>
        <dbReference type="RuleBase" id="RU361185"/>
    </source>
</evidence>
<dbReference type="CDD" id="cd00111">
    <property type="entry name" value="Trefoil"/>
    <property type="match status" value="1"/>
</dbReference>
<dbReference type="PROSITE" id="PS51448">
    <property type="entry name" value="P_TREFOIL_2"/>
    <property type="match status" value="1"/>
</dbReference>
<dbReference type="GO" id="GO:0004558">
    <property type="term" value="F:alpha-1,4-glucosidase activity"/>
    <property type="evidence" value="ECO:0007669"/>
    <property type="project" value="TreeGrafter"/>
</dbReference>
<dbReference type="InterPro" id="IPR048395">
    <property type="entry name" value="Glyco_hydro_31_C"/>
</dbReference>
<sequence>SVCNSVKQNEKFDCFPRGSVSKEACLQRGCCYSTSSSNGVPYCFFPPSFHSYSYTSINRTANMVTAEMKLNYNLPYPNISPELLLSVLFVSDDVIVMNILPKESKSLPKILNIHEQSTGVVTKNVLYDFIIDSASDGFQIVRKNTNTSIIDSRDIGGFIYSKQFIQMSSKLPCKHLFGLGEGRTNMPLSTNWNVRTLWNHDIMPTDDKNGYGFYPMYMCLEGGGFAHIASYLNWYSTDFVLQPDALTYRTIGPPLAIAFSLGPSPLQAIQQSWRQMNFNTIIPPFWSLGFHLCRFGYKSVEDLENVWNRTRSAGIPFDTQWVDIDYMENRNDFTLGSPFKNLGKFVNVLHQEGMHFVPILDPGVSGSEPKGTYPPYDRGIEMDIFVKDSNGKKPIIGKVWNKNSTVFPDFTNPKIVPYWIEMLKSFHKVLSFDGLWLDMKEPSNFVNGSIKGCPSNSFEQPPYVPAVDGDSLNYHTLCMSAKHYGGRHYDVHNIYGTVEAGVTSFVLSQIRGKRPFVISRSSTLTIGNYAGHWTGDVASTWDDMAQSVKDIIQMSMYGVNLVGADICGFNGNTTVSMCKRWHQLGAFYPFSRNHNSDDSIDQDPVSLGIVSSTKKVLLLRYSLLPYLYTLFWQSKNNSLPVIRPLFYLFPEDEASYTINSQFMWGDGLLICPVLQEGLTYVKTYLGNSIWYDIYTNEKIIGNSSQIYALAAPEDTIPVLLRAGTVMIMQEPAVTTTLTRRNPFFLKVALNESNEATGMLFWDDGESIAGKYSTIYFGVANNTLMSCNDISDYQFGLFIHRIEIFSLDSVQSVTINQKTSSFNFNSTSKELILKDLQLPMQTNFNVTWY</sequence>
<dbReference type="PANTHER" id="PTHR22762">
    <property type="entry name" value="ALPHA-GLUCOSIDASE"/>
    <property type="match status" value="1"/>
</dbReference>
<dbReference type="InterPro" id="IPR044913">
    <property type="entry name" value="P_trefoil_dom_sf"/>
</dbReference>
<accession>A0A0P4VP68</accession>
<organism evidence="8">
    <name type="scientific">Rhodnius neglectus</name>
    <dbReference type="NCBI Taxonomy" id="72488"/>
    <lineage>
        <taxon>Eukaryota</taxon>
        <taxon>Metazoa</taxon>
        <taxon>Ecdysozoa</taxon>
        <taxon>Arthropoda</taxon>
        <taxon>Hexapoda</taxon>
        <taxon>Insecta</taxon>
        <taxon>Pterygota</taxon>
        <taxon>Neoptera</taxon>
        <taxon>Paraneoptera</taxon>
        <taxon>Hemiptera</taxon>
        <taxon>Heteroptera</taxon>
        <taxon>Panheteroptera</taxon>
        <taxon>Cimicomorpha</taxon>
        <taxon>Reduviidae</taxon>
        <taxon>Triatominae</taxon>
        <taxon>Rhodnius</taxon>
    </lineage>
</organism>
<dbReference type="Pfam" id="PF21365">
    <property type="entry name" value="Glyco_hydro_31_3rd"/>
    <property type="match status" value="1"/>
</dbReference>
<dbReference type="GO" id="GO:0030246">
    <property type="term" value="F:carbohydrate binding"/>
    <property type="evidence" value="ECO:0007669"/>
    <property type="project" value="InterPro"/>
</dbReference>
<comment type="similarity">
    <text evidence="2 6">Belongs to the glycosyl hydrolase 31 family.</text>
</comment>
<dbReference type="InterPro" id="IPR011013">
    <property type="entry name" value="Gal_mutarotase_sf_dom"/>
</dbReference>
<evidence type="ECO:0000256" key="2">
    <source>
        <dbReference type="ARBA" id="ARBA00007806"/>
    </source>
</evidence>
<dbReference type="PANTHER" id="PTHR22762:SF131">
    <property type="entry name" value="GLYCOSIDE HYDROLASE FAMILY 31 N-TERMINAL DOMAIN-CONTAINING PROTEIN"/>
    <property type="match status" value="1"/>
</dbReference>
<dbReference type="InterPro" id="IPR013780">
    <property type="entry name" value="Glyco_hydro_b"/>
</dbReference>
<keyword evidence="4" id="KW-1015">Disulfide bond</keyword>
<keyword evidence="3" id="KW-0472">Membrane</keyword>
<feature type="domain" description="P-type" evidence="7">
    <location>
        <begin position="1"/>
        <end position="47"/>
    </location>
</feature>
<dbReference type="SUPFAM" id="SSF51445">
    <property type="entry name" value="(Trans)glycosidases"/>
    <property type="match status" value="1"/>
</dbReference>
<dbReference type="InterPro" id="IPR017853">
    <property type="entry name" value="GH"/>
</dbReference>
<dbReference type="InterPro" id="IPR017957">
    <property type="entry name" value="P_trefoil_CS"/>
</dbReference>
<dbReference type="EMBL" id="GDKW01002454">
    <property type="protein sequence ID" value="JAI54141.1"/>
    <property type="molecule type" value="mRNA"/>
</dbReference>
<dbReference type="Gene3D" id="2.60.40.1760">
    <property type="entry name" value="glycosyl hydrolase (family 31)"/>
    <property type="match status" value="1"/>
</dbReference>
<dbReference type="CDD" id="cd14752">
    <property type="entry name" value="GH31_N"/>
    <property type="match status" value="1"/>
</dbReference>
<dbReference type="GO" id="GO:0005975">
    <property type="term" value="P:carbohydrate metabolic process"/>
    <property type="evidence" value="ECO:0007669"/>
    <property type="project" value="InterPro"/>
</dbReference>
<dbReference type="Pfam" id="PF01055">
    <property type="entry name" value="Glyco_hydro_31_2nd"/>
    <property type="match status" value="1"/>
</dbReference>
<dbReference type="Pfam" id="PF00088">
    <property type="entry name" value="Trefoil"/>
    <property type="match status" value="1"/>
</dbReference>
<dbReference type="CDD" id="cd06602">
    <property type="entry name" value="GH31_MGAM_SI_GAA"/>
    <property type="match status" value="1"/>
</dbReference>
<evidence type="ECO:0000256" key="5">
    <source>
        <dbReference type="PROSITE-ProRule" id="PRU00779"/>
    </source>
</evidence>
<dbReference type="InterPro" id="IPR000322">
    <property type="entry name" value="Glyco_hydro_31_TIM"/>
</dbReference>
<dbReference type="GO" id="GO:0012505">
    <property type="term" value="C:endomembrane system"/>
    <property type="evidence" value="ECO:0007669"/>
    <property type="project" value="UniProtKB-SubCell"/>
</dbReference>